<dbReference type="InterPro" id="IPR011041">
    <property type="entry name" value="Quinoprot_gluc/sorb_DH_b-prop"/>
</dbReference>
<dbReference type="Proteomes" id="UP001141806">
    <property type="component" value="Unassembled WGS sequence"/>
</dbReference>
<keyword evidence="6" id="KW-0560">Oxidoreductase</keyword>
<dbReference type="OrthoDB" id="10266706at2759"/>
<dbReference type="PANTHER" id="PTHR19328:SF13">
    <property type="entry name" value="HIPL1 PROTEIN"/>
    <property type="match status" value="1"/>
</dbReference>
<keyword evidence="5" id="KW-0634">PQQ</keyword>
<keyword evidence="14" id="KW-1185">Reference proteome</keyword>
<comment type="cofactor">
    <cofactor evidence="1">
        <name>pyrroloquinoline quinone</name>
        <dbReference type="ChEBI" id="CHEBI:58442"/>
    </cofactor>
</comment>
<keyword evidence="4 11" id="KW-0732">Signal</keyword>
<evidence type="ECO:0000256" key="9">
    <source>
        <dbReference type="ARBA" id="ARBA00023288"/>
    </source>
</evidence>
<comment type="subcellular location">
    <subcellularLocation>
        <location evidence="2">Cell membrane</location>
        <topology evidence="2">Lipid-anchor</topology>
    </subcellularLocation>
</comment>
<dbReference type="Pfam" id="PF07995">
    <property type="entry name" value="GSDH"/>
    <property type="match status" value="1"/>
</dbReference>
<dbReference type="FunFam" id="2.120.10.30:FF:000067">
    <property type="entry name" value="HHIP-like 1"/>
    <property type="match status" value="1"/>
</dbReference>
<dbReference type="InterPro" id="IPR011042">
    <property type="entry name" value="6-blade_b-propeller_TolB-like"/>
</dbReference>
<dbReference type="Gene3D" id="2.120.10.30">
    <property type="entry name" value="TolB, C-terminal domain"/>
    <property type="match status" value="1"/>
</dbReference>
<evidence type="ECO:0000259" key="12">
    <source>
        <dbReference type="Pfam" id="PF07995"/>
    </source>
</evidence>
<dbReference type="SUPFAM" id="SSF50952">
    <property type="entry name" value="Soluble quinoprotein glucose dehydrogenase"/>
    <property type="match status" value="1"/>
</dbReference>
<dbReference type="EMBL" id="JAMYWD010000002">
    <property type="protein sequence ID" value="KAJ4978575.1"/>
    <property type="molecule type" value="Genomic_DNA"/>
</dbReference>
<evidence type="ECO:0000256" key="1">
    <source>
        <dbReference type="ARBA" id="ARBA00001931"/>
    </source>
</evidence>
<dbReference type="AlphaFoldDB" id="A0A9Q0KXN2"/>
<name>A0A9Q0KXN2_9MAGN</name>
<gene>
    <name evidence="13" type="ORF">NE237_009355</name>
</gene>
<dbReference type="GO" id="GO:0005886">
    <property type="term" value="C:plasma membrane"/>
    <property type="evidence" value="ECO:0007669"/>
    <property type="project" value="UniProtKB-SubCell"/>
</dbReference>
<organism evidence="13 14">
    <name type="scientific">Protea cynaroides</name>
    <dbReference type="NCBI Taxonomy" id="273540"/>
    <lineage>
        <taxon>Eukaryota</taxon>
        <taxon>Viridiplantae</taxon>
        <taxon>Streptophyta</taxon>
        <taxon>Embryophyta</taxon>
        <taxon>Tracheophyta</taxon>
        <taxon>Spermatophyta</taxon>
        <taxon>Magnoliopsida</taxon>
        <taxon>Proteales</taxon>
        <taxon>Proteaceae</taxon>
        <taxon>Protea</taxon>
    </lineage>
</organism>
<comment type="caution">
    <text evidence="13">The sequence shown here is derived from an EMBL/GenBank/DDBJ whole genome shotgun (WGS) entry which is preliminary data.</text>
</comment>
<evidence type="ECO:0000256" key="7">
    <source>
        <dbReference type="ARBA" id="ARBA00023136"/>
    </source>
</evidence>
<feature type="signal peptide" evidence="11">
    <location>
        <begin position="1"/>
        <end position="23"/>
    </location>
</feature>
<dbReference type="PANTHER" id="PTHR19328">
    <property type="entry name" value="HEDGEHOG-INTERACTING PROTEIN"/>
    <property type="match status" value="1"/>
</dbReference>
<evidence type="ECO:0000256" key="11">
    <source>
        <dbReference type="SAM" id="SignalP"/>
    </source>
</evidence>
<keyword evidence="3" id="KW-1003">Cell membrane</keyword>
<comment type="similarity">
    <text evidence="10">Belongs to the PQQ oxidoreductase GdhB family.</text>
</comment>
<dbReference type="GO" id="GO:0016491">
    <property type="term" value="F:oxidoreductase activity"/>
    <property type="evidence" value="ECO:0007669"/>
    <property type="project" value="UniProtKB-KW"/>
</dbReference>
<accession>A0A9Q0KXN2</accession>
<keyword evidence="9" id="KW-0449">Lipoprotein</keyword>
<protein>
    <recommendedName>
        <fullName evidence="12">Glucose/Sorbosone dehydrogenase domain-containing protein</fullName>
    </recommendedName>
</protein>
<evidence type="ECO:0000256" key="10">
    <source>
        <dbReference type="ARBA" id="ARBA00061483"/>
    </source>
</evidence>
<evidence type="ECO:0000256" key="3">
    <source>
        <dbReference type="ARBA" id="ARBA00022475"/>
    </source>
</evidence>
<evidence type="ECO:0000256" key="5">
    <source>
        <dbReference type="ARBA" id="ARBA00022891"/>
    </source>
</evidence>
<feature type="chain" id="PRO_5040475013" description="Glucose/Sorbosone dehydrogenase domain-containing protein" evidence="11">
    <location>
        <begin position="24"/>
        <end position="694"/>
    </location>
</feature>
<evidence type="ECO:0000313" key="14">
    <source>
        <dbReference type="Proteomes" id="UP001141806"/>
    </source>
</evidence>
<evidence type="ECO:0000313" key="13">
    <source>
        <dbReference type="EMBL" id="KAJ4978575.1"/>
    </source>
</evidence>
<dbReference type="InterPro" id="IPR012938">
    <property type="entry name" value="Glc/Sorbosone_DH"/>
</dbReference>
<sequence>MGSVLYLLCLFCQLILLPGLSSSHPLCTDSTAPFTLKAPLTFCPYNGSVCCDSAKDSQLQKQFQAMNISDPACASIMKSILCATCDQFSAELFKIESGSRSVPILCNSTMSVDSTQSNSAVNEFCGMVWDTCEKVSMLDSPFVPALQGSAGVPVNSSSSKLTDHWQSKSEFCHAFGGASAEDSVCFNGEPVSLNNTGTMQPPNGLCLEKIGNGSYIDMAGHPDGSNRVFLADQKGRIWLATVPEAESGGTLGLDELTPFLDISDQVYLDTELGLMGISFHPNFTDNGRFFVSYNCDKAQWDECSGRCSCNSDVNCNPSVLASYSGGSPCQYYSVISEFTVNGTTSQLSLATRGNPSEVRRIFSMGLPFVSHHGGQIIFGPSDGYLYFMMGDGGGTGDPFNFSQNKKSLLGKIMRFDVDKLPSETEINDLSLWGNYSIPKDNPASEDKDLQPEIWALGLRNPWRCSFDAERPSYFFCSDDGQNRYEEVDIITKGGNYGWRVYEGPYTYNPPQSPGGNTSANSIDPIFPVMGYDHSALNNSDGSAAIIGGYLYRSLTDPCTYGSYIYADLYAGAIWAGIETPENSGNFSTNQIPFSCAHDSPIQCTSTEGSRFPTLGYIYSFGEDNRKDVYILATNGVYRIANPSRCNYKCSKENVTTTASPSPSSSPSSGNPLKKRYYDLVLLISSLMLLLGLTF</sequence>
<keyword evidence="7" id="KW-0472">Membrane</keyword>
<reference evidence="13" key="1">
    <citation type="journal article" date="2023" name="Plant J.">
        <title>The genome of the king protea, Protea cynaroides.</title>
        <authorList>
            <person name="Chang J."/>
            <person name="Duong T.A."/>
            <person name="Schoeman C."/>
            <person name="Ma X."/>
            <person name="Roodt D."/>
            <person name="Barker N."/>
            <person name="Li Z."/>
            <person name="Van de Peer Y."/>
            <person name="Mizrachi E."/>
        </authorList>
    </citation>
    <scope>NUCLEOTIDE SEQUENCE</scope>
    <source>
        <tissue evidence="13">Young leaves</tissue>
    </source>
</reference>
<evidence type="ECO:0000256" key="8">
    <source>
        <dbReference type="ARBA" id="ARBA00023180"/>
    </source>
</evidence>
<keyword evidence="8" id="KW-0325">Glycoprotein</keyword>
<evidence type="ECO:0000256" key="2">
    <source>
        <dbReference type="ARBA" id="ARBA00004193"/>
    </source>
</evidence>
<feature type="domain" description="Glucose/Sorbosone dehydrogenase" evidence="12">
    <location>
        <begin position="218"/>
        <end position="525"/>
    </location>
</feature>
<proteinExistence type="inferred from homology"/>
<evidence type="ECO:0000256" key="6">
    <source>
        <dbReference type="ARBA" id="ARBA00023002"/>
    </source>
</evidence>
<evidence type="ECO:0000256" key="4">
    <source>
        <dbReference type="ARBA" id="ARBA00022729"/>
    </source>
</evidence>